<dbReference type="InterPro" id="IPR012677">
    <property type="entry name" value="Nucleotide-bd_a/b_plait_sf"/>
</dbReference>
<evidence type="ECO:0000256" key="1">
    <source>
        <dbReference type="ARBA" id="ARBA00008372"/>
    </source>
</evidence>
<dbReference type="SUPFAM" id="SSF53098">
    <property type="entry name" value="Ribonuclease H-like"/>
    <property type="match status" value="1"/>
</dbReference>
<dbReference type="HOGENOM" id="CLU_018030_2_0_1"/>
<dbReference type="InterPro" id="IPR006941">
    <property type="entry name" value="RNase_CAF1"/>
</dbReference>
<dbReference type="InterPro" id="IPR051181">
    <property type="entry name" value="CAF1_poly(A)_ribonucleases"/>
</dbReference>
<dbReference type="InterPro" id="IPR036397">
    <property type="entry name" value="RNaseH_sf"/>
</dbReference>
<dbReference type="GeneID" id="20235791"/>
<dbReference type="GO" id="GO:0000289">
    <property type="term" value="P:nuclear-transcribed mRNA poly(A) tail shortening"/>
    <property type="evidence" value="ECO:0007669"/>
    <property type="project" value="TreeGrafter"/>
</dbReference>
<dbReference type="Pfam" id="PF04857">
    <property type="entry name" value="CAF1"/>
    <property type="match status" value="1"/>
</dbReference>
<dbReference type="GO" id="GO:0005634">
    <property type="term" value="C:nucleus"/>
    <property type="evidence" value="ECO:0007669"/>
    <property type="project" value="TreeGrafter"/>
</dbReference>
<dbReference type="PANTHER" id="PTHR15092:SF22">
    <property type="entry name" value="POLY(A)-SPECIFIC RIBONUCLEASE PNLDC1"/>
    <property type="match status" value="1"/>
</dbReference>
<dbReference type="Gene3D" id="3.30.420.10">
    <property type="entry name" value="Ribonuclease H-like superfamily/Ribonuclease H"/>
    <property type="match status" value="2"/>
</dbReference>
<dbReference type="GO" id="GO:0005783">
    <property type="term" value="C:endoplasmic reticulum"/>
    <property type="evidence" value="ECO:0007669"/>
    <property type="project" value="TreeGrafter"/>
</dbReference>
<dbReference type="STRING" id="225164.V4AS73"/>
<evidence type="ECO:0000313" key="3">
    <source>
        <dbReference type="Proteomes" id="UP000030746"/>
    </source>
</evidence>
<dbReference type="GO" id="GO:1990431">
    <property type="term" value="P:priRNA 3'-end processing"/>
    <property type="evidence" value="ECO:0007669"/>
    <property type="project" value="TreeGrafter"/>
</dbReference>
<evidence type="ECO:0000313" key="2">
    <source>
        <dbReference type="EMBL" id="ESO97720.1"/>
    </source>
</evidence>
<dbReference type="RefSeq" id="XP_009051572.1">
    <property type="nucleotide sequence ID" value="XM_009053324.1"/>
</dbReference>
<organism evidence="2 3">
    <name type="scientific">Lottia gigantea</name>
    <name type="common">Giant owl limpet</name>
    <dbReference type="NCBI Taxonomy" id="225164"/>
    <lineage>
        <taxon>Eukaryota</taxon>
        <taxon>Metazoa</taxon>
        <taxon>Spiralia</taxon>
        <taxon>Lophotrochozoa</taxon>
        <taxon>Mollusca</taxon>
        <taxon>Gastropoda</taxon>
        <taxon>Patellogastropoda</taxon>
        <taxon>Lottioidea</taxon>
        <taxon>Lottiidae</taxon>
        <taxon>Lottia</taxon>
    </lineage>
</organism>
<proteinExistence type="inferred from homology"/>
<name>V4AS73_LOTGI</name>
<dbReference type="InterPro" id="IPR012337">
    <property type="entry name" value="RNaseH-like_sf"/>
</dbReference>
<reference evidence="2 3" key="1">
    <citation type="journal article" date="2013" name="Nature">
        <title>Insights into bilaterian evolution from three spiralian genomes.</title>
        <authorList>
            <person name="Simakov O."/>
            <person name="Marletaz F."/>
            <person name="Cho S.J."/>
            <person name="Edsinger-Gonzales E."/>
            <person name="Havlak P."/>
            <person name="Hellsten U."/>
            <person name="Kuo D.H."/>
            <person name="Larsson T."/>
            <person name="Lv J."/>
            <person name="Arendt D."/>
            <person name="Savage R."/>
            <person name="Osoegawa K."/>
            <person name="de Jong P."/>
            <person name="Grimwood J."/>
            <person name="Chapman J.A."/>
            <person name="Shapiro H."/>
            <person name="Aerts A."/>
            <person name="Otillar R.P."/>
            <person name="Terry A.Y."/>
            <person name="Boore J.L."/>
            <person name="Grigoriev I.V."/>
            <person name="Lindberg D.R."/>
            <person name="Seaver E.C."/>
            <person name="Weisblat D.A."/>
            <person name="Putnam N.H."/>
            <person name="Rokhsar D.S."/>
        </authorList>
    </citation>
    <scope>NUCLEOTIDE SEQUENCE [LARGE SCALE GENOMIC DNA]</scope>
</reference>
<dbReference type="EMBL" id="KB201304">
    <property type="protein sequence ID" value="ESO97720.1"/>
    <property type="molecule type" value="Genomic_DNA"/>
</dbReference>
<dbReference type="AlphaFoldDB" id="V4AS73"/>
<dbReference type="KEGG" id="lgi:LOTGIDRAFT_152814"/>
<dbReference type="OMA" id="SCDRASC"/>
<gene>
    <name evidence="2" type="ORF">LOTGIDRAFT_152814</name>
</gene>
<keyword evidence="3" id="KW-1185">Reference proteome</keyword>
<dbReference type="GO" id="GO:0000175">
    <property type="term" value="F:3'-5'-RNA exonuclease activity"/>
    <property type="evidence" value="ECO:0007669"/>
    <property type="project" value="TreeGrafter"/>
</dbReference>
<accession>V4AS73</accession>
<sequence>MCTFTGLYFLISAIDTEFTGLQLDETTKASLFDTSDERYVKLKKNVSEFTMSQIGISAFVNKESYRYEAHTFNFYLFPTAFGSFDVRFKCQASSLSFLCRYNFDFNKFVYDGVSYLNRDEELKLKEHLAKNTMFSGLEREVDEEVLQKICSDIAEWFVKSQVGEVFLIELDQNTREIKDYVLHTEIRNRFPNVWTHKDQLGKFIVEHVSSKQRRELQDIDSSNRLEQEEKLLQTMLGFTKVFRLLQDYNKIVVGHNMLTDLMLMFEKFHKPLPESFSEFKKEVHQILPRIYDTKHMSATIRKELEETGLLEYTSLQKLYQAFSSDVGLQVVLFSPEIHHAAGCERYIKNDVPHEAGFDAFMCGSVFLYIAHILSCRTIRSTEIQACSFTDYVPHLKRFLNKINIIRATINHVTLDGNDPISQRPQILFVRVRKNGFRLKSNQLAQWFSSYGTVDVKLQSNNTALVATGNFGCARQILRCFKGHDRIVVSKYNVWKHSRLVRAVLWSAVVLSSGICMVTLLSSLEPS</sequence>
<dbReference type="Gene3D" id="3.30.70.330">
    <property type="match status" value="1"/>
</dbReference>
<dbReference type="GO" id="GO:0003723">
    <property type="term" value="F:RNA binding"/>
    <property type="evidence" value="ECO:0007669"/>
    <property type="project" value="TreeGrafter"/>
</dbReference>
<dbReference type="PANTHER" id="PTHR15092">
    <property type="entry name" value="POLY A -SPECIFIC RIBONUCLEASE/TARGET OF EGR1, MEMBER 1"/>
    <property type="match status" value="1"/>
</dbReference>
<dbReference type="OrthoDB" id="414075at2759"/>
<dbReference type="CTD" id="20235791"/>
<protein>
    <submittedName>
        <fullName evidence="2">Uncharacterized protein</fullName>
    </submittedName>
</protein>
<comment type="similarity">
    <text evidence="1">Belongs to the CAF1 family.</text>
</comment>
<dbReference type="GO" id="GO:1990432">
    <property type="term" value="P:siRNA 3'-end processing"/>
    <property type="evidence" value="ECO:0007669"/>
    <property type="project" value="TreeGrafter"/>
</dbReference>
<dbReference type="Proteomes" id="UP000030746">
    <property type="component" value="Unassembled WGS sequence"/>
</dbReference>